<dbReference type="EMBL" id="CP031310">
    <property type="protein sequence ID" value="QCC51050.1"/>
    <property type="molecule type" value="Genomic_DNA"/>
</dbReference>
<dbReference type="RefSeq" id="WP_049995399.1">
    <property type="nucleotide sequence ID" value="NZ_CP031310.1"/>
</dbReference>
<dbReference type="Pfam" id="PF24363">
    <property type="entry name" value="DUF7519"/>
    <property type="match status" value="1"/>
</dbReference>
<feature type="transmembrane region" description="Helical" evidence="1">
    <location>
        <begin position="110"/>
        <end position="131"/>
    </location>
</feature>
<feature type="transmembrane region" description="Helical" evidence="1">
    <location>
        <begin position="137"/>
        <end position="156"/>
    </location>
</feature>
<dbReference type="GeneID" id="39847646"/>
<dbReference type="Proteomes" id="UP000296706">
    <property type="component" value="Chromosome"/>
</dbReference>
<protein>
    <submittedName>
        <fullName evidence="2">Uncharacterized protein</fullName>
    </submittedName>
</protein>
<gene>
    <name evidence="2" type="ORF">DV733_07235</name>
</gene>
<name>A0A4D6HB61_9EURY</name>
<reference evidence="2 3" key="1">
    <citation type="journal article" date="2019" name="Nat. Commun.">
        <title>A new type of DNA phosphorothioation-based antiviral system in archaea.</title>
        <authorList>
            <person name="Xiong L."/>
            <person name="Liu S."/>
            <person name="Chen S."/>
            <person name="Xiao Y."/>
            <person name="Zhu B."/>
            <person name="Gao Y."/>
            <person name="Zhang Y."/>
            <person name="Chen B."/>
            <person name="Luo J."/>
            <person name="Deng Z."/>
            <person name="Chen X."/>
            <person name="Wang L."/>
            <person name="Chen S."/>
        </authorList>
    </citation>
    <scope>NUCLEOTIDE SEQUENCE [LARGE SCALE GENOMIC DNA]</scope>
    <source>
        <strain evidence="2 3">CBA1105</strain>
    </source>
</reference>
<evidence type="ECO:0000313" key="2">
    <source>
        <dbReference type="EMBL" id="QCC51050.1"/>
    </source>
</evidence>
<dbReference type="KEGG" id="hsn:DV733_07235"/>
<evidence type="ECO:0000313" key="3">
    <source>
        <dbReference type="Proteomes" id="UP000296706"/>
    </source>
</evidence>
<feature type="transmembrane region" description="Helical" evidence="1">
    <location>
        <begin position="12"/>
        <end position="37"/>
    </location>
</feature>
<keyword evidence="1" id="KW-0472">Membrane</keyword>
<sequence length="159" mass="15221">MNPGRTSAALALLAAVASLMATGVTTFATVAGLLGVASIAAAVVFDRPLGVLCGALALAAAIPLASLGGASTPALVVAGVATALAYDLADAAIESRRSFDPPARTGRAELAHALGVTVLLGLVGGSVYLVYAATAGSGSPLAVALLLLGAVSLTAATRV</sequence>
<keyword evidence="3" id="KW-1185">Reference proteome</keyword>
<dbReference type="AlphaFoldDB" id="A0A4D6HB61"/>
<evidence type="ECO:0000256" key="1">
    <source>
        <dbReference type="SAM" id="Phobius"/>
    </source>
</evidence>
<keyword evidence="1" id="KW-0812">Transmembrane</keyword>
<proteinExistence type="predicted"/>
<keyword evidence="1" id="KW-1133">Transmembrane helix</keyword>
<organism evidence="2 3">
    <name type="scientific">Halapricum salinum</name>
    <dbReference type="NCBI Taxonomy" id="1457250"/>
    <lineage>
        <taxon>Archaea</taxon>
        <taxon>Methanobacteriati</taxon>
        <taxon>Methanobacteriota</taxon>
        <taxon>Stenosarchaea group</taxon>
        <taxon>Halobacteria</taxon>
        <taxon>Halobacteriales</taxon>
        <taxon>Haloarculaceae</taxon>
        <taxon>Halapricum</taxon>
    </lineage>
</organism>
<accession>A0A4D6HB61</accession>
<dbReference type="STRING" id="1457250.GCA_000755225_00035"/>
<feature type="transmembrane region" description="Helical" evidence="1">
    <location>
        <begin position="49"/>
        <end position="66"/>
    </location>
</feature>
<dbReference type="InterPro" id="IPR055941">
    <property type="entry name" value="DUF7519"/>
</dbReference>